<dbReference type="PANTHER" id="PTHR43562:SF3">
    <property type="entry name" value="SODIUM ION_PROTON EXCHANGER (EUROFUNG)"/>
    <property type="match status" value="1"/>
</dbReference>
<evidence type="ECO:0000256" key="11">
    <source>
        <dbReference type="SAM" id="Phobius"/>
    </source>
</evidence>
<evidence type="ECO:0000256" key="7">
    <source>
        <dbReference type="ARBA" id="ARBA00023053"/>
    </source>
</evidence>
<dbReference type="EMBL" id="JAJEQR010000043">
    <property type="protein sequence ID" value="MCC2231885.1"/>
    <property type="molecule type" value="Genomic_DNA"/>
</dbReference>
<evidence type="ECO:0000256" key="3">
    <source>
        <dbReference type="ARBA" id="ARBA00022448"/>
    </source>
</evidence>
<dbReference type="Proteomes" id="UP001198182">
    <property type="component" value="Unassembled WGS sequence"/>
</dbReference>
<keyword evidence="8" id="KW-0406">Ion transport</keyword>
<evidence type="ECO:0000256" key="9">
    <source>
        <dbReference type="ARBA" id="ARBA00023136"/>
    </source>
</evidence>
<dbReference type="PANTHER" id="PTHR43562">
    <property type="entry name" value="NAPA-TYPE SODIUM/HYDROGEN ANTIPORTER"/>
    <property type="match status" value="1"/>
</dbReference>
<name>A0AAE3ECN7_9FIRM</name>
<feature type="transmembrane region" description="Helical" evidence="11">
    <location>
        <begin position="128"/>
        <end position="146"/>
    </location>
</feature>
<evidence type="ECO:0000313" key="13">
    <source>
        <dbReference type="EMBL" id="MCC2231885.1"/>
    </source>
</evidence>
<evidence type="ECO:0000256" key="6">
    <source>
        <dbReference type="ARBA" id="ARBA00022989"/>
    </source>
</evidence>
<feature type="transmembrane region" description="Helical" evidence="11">
    <location>
        <begin position="86"/>
        <end position="108"/>
    </location>
</feature>
<keyword evidence="14" id="KW-1185">Reference proteome</keyword>
<keyword evidence="9 11" id="KW-0472">Membrane</keyword>
<accession>A0AAE3ECN7</accession>
<feature type="transmembrane region" description="Helical" evidence="11">
    <location>
        <begin position="191"/>
        <end position="216"/>
    </location>
</feature>
<evidence type="ECO:0000256" key="4">
    <source>
        <dbReference type="ARBA" id="ARBA00022449"/>
    </source>
</evidence>
<dbReference type="AlphaFoldDB" id="A0AAE3ECN7"/>
<dbReference type="RefSeq" id="WP_308454371.1">
    <property type="nucleotide sequence ID" value="NZ_JAJEQR010000043.1"/>
</dbReference>
<dbReference type="InterPro" id="IPR038770">
    <property type="entry name" value="Na+/solute_symporter_sf"/>
</dbReference>
<keyword evidence="6 11" id="KW-1133">Transmembrane helix</keyword>
<keyword evidence="5 11" id="KW-0812">Transmembrane</keyword>
<protein>
    <submittedName>
        <fullName evidence="13">Cation:proton antiporter</fullName>
    </submittedName>
</protein>
<reference evidence="13" key="1">
    <citation type="submission" date="2021-10" db="EMBL/GenBank/DDBJ databases">
        <title>Anaerobic single-cell dispensing facilitates the cultivation of human gut bacteria.</title>
        <authorList>
            <person name="Afrizal A."/>
        </authorList>
    </citation>
    <scope>NUCLEOTIDE SEQUENCE</scope>
    <source>
        <strain evidence="13">CLA-AA-H215</strain>
    </source>
</reference>
<feature type="transmembrane region" description="Helical" evidence="11">
    <location>
        <begin position="32"/>
        <end position="50"/>
    </location>
</feature>
<keyword evidence="7" id="KW-0915">Sodium</keyword>
<dbReference type="Gene3D" id="1.20.1530.20">
    <property type="match status" value="1"/>
</dbReference>
<feature type="transmembrane region" description="Helical" evidence="11">
    <location>
        <begin position="366"/>
        <end position="384"/>
    </location>
</feature>
<proteinExistence type="inferred from homology"/>
<evidence type="ECO:0000259" key="12">
    <source>
        <dbReference type="Pfam" id="PF00999"/>
    </source>
</evidence>
<comment type="similarity">
    <text evidence="2">Belongs to the monovalent cation:proton antiporter 2 (CPA2) transporter (TC 2.A.37) family.</text>
</comment>
<evidence type="ECO:0000256" key="1">
    <source>
        <dbReference type="ARBA" id="ARBA00004141"/>
    </source>
</evidence>
<evidence type="ECO:0000256" key="8">
    <source>
        <dbReference type="ARBA" id="ARBA00023065"/>
    </source>
</evidence>
<evidence type="ECO:0000256" key="5">
    <source>
        <dbReference type="ARBA" id="ARBA00022692"/>
    </source>
</evidence>
<feature type="transmembrane region" description="Helical" evidence="11">
    <location>
        <begin position="300"/>
        <end position="320"/>
    </location>
</feature>
<keyword evidence="3" id="KW-0813">Transport</keyword>
<feature type="transmembrane region" description="Helical" evidence="11">
    <location>
        <begin position="158"/>
        <end position="179"/>
    </location>
</feature>
<dbReference type="GO" id="GO:0016020">
    <property type="term" value="C:membrane"/>
    <property type="evidence" value="ECO:0007669"/>
    <property type="project" value="UniProtKB-SubCell"/>
</dbReference>
<feature type="domain" description="Cation/H+ exchanger transmembrane" evidence="12">
    <location>
        <begin position="15"/>
        <end position="385"/>
    </location>
</feature>
<gene>
    <name evidence="13" type="ORF">LKD81_12910</name>
</gene>
<evidence type="ECO:0000313" key="14">
    <source>
        <dbReference type="Proteomes" id="UP001198182"/>
    </source>
</evidence>
<comment type="subcellular location">
    <subcellularLocation>
        <location evidence="1">Membrane</location>
        <topology evidence="1">Multi-pass membrane protein</topology>
    </subcellularLocation>
</comment>
<dbReference type="Pfam" id="PF00999">
    <property type="entry name" value="Na_H_Exchanger"/>
    <property type="match status" value="1"/>
</dbReference>
<comment type="caution">
    <text evidence="13">The sequence shown here is derived from an EMBL/GenBank/DDBJ whole genome shotgun (WGS) entry which is preliminary data.</text>
</comment>
<keyword evidence="10" id="KW-0739">Sodium transport</keyword>
<evidence type="ECO:0000256" key="10">
    <source>
        <dbReference type="ARBA" id="ARBA00023201"/>
    </source>
</evidence>
<keyword evidence="4" id="KW-0050">Antiport</keyword>
<organism evidence="13 14">
    <name type="scientific">Hominifimenecus microfluidus</name>
    <dbReference type="NCBI Taxonomy" id="2885348"/>
    <lineage>
        <taxon>Bacteria</taxon>
        <taxon>Bacillati</taxon>
        <taxon>Bacillota</taxon>
        <taxon>Clostridia</taxon>
        <taxon>Lachnospirales</taxon>
        <taxon>Lachnospiraceae</taxon>
        <taxon>Hominifimenecus</taxon>
    </lineage>
</organism>
<dbReference type="InterPro" id="IPR006153">
    <property type="entry name" value="Cation/H_exchanger_TM"/>
</dbReference>
<feature type="transmembrane region" description="Helical" evidence="11">
    <location>
        <begin position="228"/>
        <end position="255"/>
    </location>
</feature>
<dbReference type="GO" id="GO:0015297">
    <property type="term" value="F:antiporter activity"/>
    <property type="evidence" value="ECO:0007669"/>
    <property type="project" value="UniProtKB-KW"/>
</dbReference>
<sequence length="420" mass="45141">MTSYHFLMDLAIILLSTKLMGLLTQRFHLPQVVGALVAGLLLGPACLGILQETDFIKSTAEIGVIVLMFCAGLETDVEELKRSGKASLVIALLGVLVPLGGGFLVALFFNHPNRIPSDASASLFLQNLFIGVILTATSVSITVETLKELGKLQTKSGSAIMGAAVIDDILGIIALTIVTSMADESVSLVTVLLKILGFFVFVAVCGFAFYKFYVWWSSFGRLKHRHAIIAFVFCLVMSYCAEELFGVADITGAYLAGMIIAMTQTTQYLASQFDTVSYLLLSPMFFASIGLRVEIPQMSAMIILFTVVLVLVAIITKIIGCGLGCKLCGYRTCTSLQVGVGMVSRGEVALIVANQGVSYGLISSSLLGPIVIMVLITTIVTPILQKIVYARTAVVPNPVNPDVANFREMRKIPQSETKEK</sequence>
<evidence type="ECO:0000256" key="2">
    <source>
        <dbReference type="ARBA" id="ARBA00005551"/>
    </source>
</evidence>
<dbReference type="GO" id="GO:1902600">
    <property type="term" value="P:proton transmembrane transport"/>
    <property type="evidence" value="ECO:0007669"/>
    <property type="project" value="InterPro"/>
</dbReference>
<feature type="transmembrane region" description="Helical" evidence="11">
    <location>
        <begin position="275"/>
        <end position="293"/>
    </location>
</feature>
<dbReference type="GO" id="GO:0006814">
    <property type="term" value="P:sodium ion transport"/>
    <property type="evidence" value="ECO:0007669"/>
    <property type="project" value="UniProtKB-KW"/>
</dbReference>